<name>A0A0C5PW33_MYTGA</name>
<evidence type="ECO:0000256" key="1">
    <source>
        <dbReference type="SAM" id="SignalP"/>
    </source>
</evidence>
<sequence length="109" mass="12598">MKVAIILAFALAVALAIHEADAYLSCRQVAKRVCKIRCKVRGCRNYLSRCYRCHIYCKCERCATEHTMKFPENEGIYPPQMFPQMIDNEFPNLSEEMPKGKTEQGETEM</sequence>
<reference evidence="2" key="1">
    <citation type="journal article" date="2015" name="Fish Shellfish Immunol.">
        <title>An updated molecular basis for mussel immunity.</title>
        <authorList>
            <person name="Gerdol M."/>
            <person name="Venier P."/>
        </authorList>
    </citation>
    <scope>NUCLEOTIDE SEQUENCE</scope>
</reference>
<dbReference type="AlphaFoldDB" id="A0A0C5PW33"/>
<keyword evidence="1" id="KW-0732">Signal</keyword>
<feature type="signal peptide" evidence="1">
    <location>
        <begin position="1"/>
        <end position="22"/>
    </location>
</feature>
<proteinExistence type="evidence at transcript level"/>
<organism evidence="2">
    <name type="scientific">Mytilus galloprovincialis</name>
    <name type="common">Mediterranean mussel</name>
    <dbReference type="NCBI Taxonomy" id="29158"/>
    <lineage>
        <taxon>Eukaryota</taxon>
        <taxon>Metazoa</taxon>
        <taxon>Spiralia</taxon>
        <taxon>Lophotrochozoa</taxon>
        <taxon>Mollusca</taxon>
        <taxon>Bivalvia</taxon>
        <taxon>Autobranchia</taxon>
        <taxon>Pteriomorphia</taxon>
        <taxon>Mytilida</taxon>
        <taxon>Mytiloidea</taxon>
        <taxon>Mytilidae</taxon>
        <taxon>Mytilinae</taxon>
        <taxon>Mytilus</taxon>
    </lineage>
</organism>
<feature type="chain" id="PRO_5002181256" evidence="1">
    <location>
        <begin position="23"/>
        <end position="109"/>
    </location>
</feature>
<dbReference type="EMBL" id="KP125933">
    <property type="protein sequence ID" value="AJQ21528.1"/>
    <property type="molecule type" value="mRNA"/>
</dbReference>
<evidence type="ECO:0000313" key="2">
    <source>
        <dbReference type="EMBL" id="AJQ21528.1"/>
    </source>
</evidence>
<accession>A0A0C5PW33</accession>
<protein>
    <submittedName>
        <fullName evidence="2">Mytilin K</fullName>
    </submittedName>
</protein>
<dbReference type="InterPro" id="IPR019631">
    <property type="entry name" value="Myticin_preproprotein"/>
</dbReference>
<dbReference type="Pfam" id="PF10690">
    <property type="entry name" value="Myticin-prepro"/>
    <property type="match status" value="1"/>
</dbReference>